<feature type="transmembrane region" description="Helical" evidence="1">
    <location>
        <begin position="126"/>
        <end position="145"/>
    </location>
</feature>
<dbReference type="Pfam" id="PF06549">
    <property type="entry name" value="DUF1118"/>
    <property type="match status" value="2"/>
</dbReference>
<dbReference type="AlphaFoldDB" id="A0A7S2C3B5"/>
<protein>
    <submittedName>
        <fullName evidence="3">Uncharacterized protein</fullName>
    </submittedName>
</protein>
<name>A0A7S2C3B5_9STRA</name>
<reference evidence="3" key="1">
    <citation type="submission" date="2021-01" db="EMBL/GenBank/DDBJ databases">
        <authorList>
            <person name="Corre E."/>
            <person name="Pelletier E."/>
            <person name="Niang G."/>
            <person name="Scheremetjew M."/>
            <person name="Finn R."/>
            <person name="Kale V."/>
            <person name="Holt S."/>
            <person name="Cochrane G."/>
            <person name="Meng A."/>
            <person name="Brown T."/>
            <person name="Cohen L."/>
        </authorList>
    </citation>
    <scope>NUCLEOTIDE SEQUENCE</scope>
    <source>
        <strain evidence="3">CCMP1381</strain>
    </source>
</reference>
<dbReference type="PROSITE" id="PS51257">
    <property type="entry name" value="PROKAR_LIPOPROTEIN"/>
    <property type="match status" value="1"/>
</dbReference>
<feature type="transmembrane region" description="Helical" evidence="1">
    <location>
        <begin position="157"/>
        <end position="180"/>
    </location>
</feature>
<gene>
    <name evidence="3" type="ORF">DSPE1174_LOCUS11961</name>
</gene>
<sequence>MMIRSVFSGLFILACTTNAFTPTFRQNVGVRRSSRSQVRMDVATVLNKVQDARLLSKVSELGLLSKAEAAGITLTDLVPLLRLADEFGAVSILASVIDEPYVPQLIDLAPKLLPLAGTALNIDPSLLYIAAIGSLGAAAAEVVVIPDDSLQLVALQTFLAILLGAVVPAASLVGAFVLGYKK</sequence>
<evidence type="ECO:0000256" key="2">
    <source>
        <dbReference type="SAM" id="SignalP"/>
    </source>
</evidence>
<dbReference type="InterPro" id="IPR009500">
    <property type="entry name" value="DUF1118"/>
</dbReference>
<organism evidence="3">
    <name type="scientific">Octactis speculum</name>
    <dbReference type="NCBI Taxonomy" id="3111310"/>
    <lineage>
        <taxon>Eukaryota</taxon>
        <taxon>Sar</taxon>
        <taxon>Stramenopiles</taxon>
        <taxon>Ochrophyta</taxon>
        <taxon>Dictyochophyceae</taxon>
        <taxon>Dictyochales</taxon>
        <taxon>Dictyochaceae</taxon>
        <taxon>Octactis</taxon>
    </lineage>
</organism>
<keyword evidence="2" id="KW-0732">Signal</keyword>
<keyword evidence="1" id="KW-1133">Transmembrane helix</keyword>
<keyword evidence="1" id="KW-0812">Transmembrane</keyword>
<dbReference type="EMBL" id="HBGS01023536">
    <property type="protein sequence ID" value="CAD9414525.1"/>
    <property type="molecule type" value="Transcribed_RNA"/>
</dbReference>
<feature type="signal peptide" evidence="2">
    <location>
        <begin position="1"/>
        <end position="19"/>
    </location>
</feature>
<keyword evidence="1" id="KW-0472">Membrane</keyword>
<proteinExistence type="predicted"/>
<feature type="chain" id="PRO_5031510165" evidence="2">
    <location>
        <begin position="20"/>
        <end position="182"/>
    </location>
</feature>
<accession>A0A7S2C3B5</accession>
<evidence type="ECO:0000313" key="3">
    <source>
        <dbReference type="EMBL" id="CAD9414525.1"/>
    </source>
</evidence>
<evidence type="ECO:0000256" key="1">
    <source>
        <dbReference type="SAM" id="Phobius"/>
    </source>
</evidence>